<gene>
    <name evidence="1" type="ORF">FKW44_014264</name>
</gene>
<dbReference type="AlphaFoldDB" id="A0A7T8GZI7"/>
<reference evidence="2" key="1">
    <citation type="submission" date="2021-01" db="EMBL/GenBank/DDBJ databases">
        <title>Caligus Genome Assembly.</title>
        <authorList>
            <person name="Gallardo-Escarate C."/>
        </authorList>
    </citation>
    <scope>NUCLEOTIDE SEQUENCE [LARGE SCALE GENOMIC DNA]</scope>
</reference>
<evidence type="ECO:0000313" key="1">
    <source>
        <dbReference type="EMBL" id="QQP40275.1"/>
    </source>
</evidence>
<sequence length="73" mass="8288">KSQSEDTQHLYATVNKVNTEESRLSSSDFNKLKVISDTRTSVTSGVPLAMFLYEHPPYEPWNEMKTPLNASLQ</sequence>
<organism evidence="1 2">
    <name type="scientific">Caligus rogercresseyi</name>
    <name type="common">Sea louse</name>
    <dbReference type="NCBI Taxonomy" id="217165"/>
    <lineage>
        <taxon>Eukaryota</taxon>
        <taxon>Metazoa</taxon>
        <taxon>Ecdysozoa</taxon>
        <taxon>Arthropoda</taxon>
        <taxon>Crustacea</taxon>
        <taxon>Multicrustacea</taxon>
        <taxon>Hexanauplia</taxon>
        <taxon>Copepoda</taxon>
        <taxon>Siphonostomatoida</taxon>
        <taxon>Caligidae</taxon>
        <taxon>Caligus</taxon>
    </lineage>
</organism>
<feature type="non-terminal residue" evidence="1">
    <location>
        <position position="1"/>
    </location>
</feature>
<keyword evidence="2" id="KW-1185">Reference proteome</keyword>
<dbReference type="Proteomes" id="UP000595437">
    <property type="component" value="Chromosome 9"/>
</dbReference>
<evidence type="ECO:0000313" key="2">
    <source>
        <dbReference type="Proteomes" id="UP000595437"/>
    </source>
</evidence>
<accession>A0A7T8GZI7</accession>
<name>A0A7T8GZI7_CALRO</name>
<protein>
    <submittedName>
        <fullName evidence="1">Uncharacterized protein</fullName>
    </submittedName>
</protein>
<proteinExistence type="predicted"/>
<dbReference type="EMBL" id="CP045898">
    <property type="protein sequence ID" value="QQP40275.1"/>
    <property type="molecule type" value="Genomic_DNA"/>
</dbReference>